<evidence type="ECO:0000313" key="1">
    <source>
        <dbReference type="EMBL" id="ENZ38175.1"/>
    </source>
</evidence>
<evidence type="ECO:0000313" key="2">
    <source>
        <dbReference type="Proteomes" id="UP000013041"/>
    </source>
</evidence>
<dbReference type="EMBL" id="AGYG01000019">
    <property type="protein sequence ID" value="ENZ38175.1"/>
    <property type="molecule type" value="Genomic_DNA"/>
</dbReference>
<gene>
    <name evidence="1" type="ORF">HMPREF1097_02761</name>
</gene>
<protein>
    <submittedName>
        <fullName evidence="1">Uncharacterized protein</fullName>
    </submittedName>
</protein>
<accession>N9ZEB9</accession>
<organism evidence="1 2">
    <name type="scientific">Enterocloster bolteae 90B8</name>
    <dbReference type="NCBI Taxonomy" id="997897"/>
    <lineage>
        <taxon>Bacteria</taxon>
        <taxon>Bacillati</taxon>
        <taxon>Bacillota</taxon>
        <taxon>Clostridia</taxon>
        <taxon>Lachnospirales</taxon>
        <taxon>Lachnospiraceae</taxon>
        <taxon>Enterocloster</taxon>
    </lineage>
</organism>
<proteinExistence type="predicted"/>
<dbReference type="Proteomes" id="UP000013041">
    <property type="component" value="Unassembled WGS sequence"/>
</dbReference>
<dbReference type="AlphaFoldDB" id="N9ZEB9"/>
<dbReference type="HOGENOM" id="CLU_3060084_0_0_9"/>
<name>N9ZEB9_9FIRM</name>
<comment type="caution">
    <text evidence="1">The sequence shown here is derived from an EMBL/GenBank/DDBJ whole genome shotgun (WGS) entry which is preliminary data.</text>
</comment>
<reference evidence="1 2" key="1">
    <citation type="submission" date="2013-01" db="EMBL/GenBank/DDBJ databases">
        <title>The Genome Sequence of Clostridium bolteae 90B8.</title>
        <authorList>
            <consortium name="The Broad Institute Genome Sequencing Platform"/>
            <person name="Earl A."/>
            <person name="Ward D."/>
            <person name="Feldgarden M."/>
            <person name="Gevers D."/>
            <person name="Courvalin P."/>
            <person name="Lambert T."/>
            <person name="Walker B."/>
            <person name="Young S.K."/>
            <person name="Zeng Q."/>
            <person name="Gargeya S."/>
            <person name="Fitzgerald M."/>
            <person name="Haas B."/>
            <person name="Abouelleil A."/>
            <person name="Alvarado L."/>
            <person name="Arachchi H.M."/>
            <person name="Berlin A.M."/>
            <person name="Chapman S.B."/>
            <person name="Dewar J."/>
            <person name="Goldberg J."/>
            <person name="Griggs A."/>
            <person name="Gujja S."/>
            <person name="Hansen M."/>
            <person name="Howarth C."/>
            <person name="Imamovic A."/>
            <person name="Larimer J."/>
            <person name="McCowan C."/>
            <person name="Murphy C."/>
            <person name="Neiman D."/>
            <person name="Pearson M."/>
            <person name="Priest M."/>
            <person name="Roberts A."/>
            <person name="Saif S."/>
            <person name="Shea T."/>
            <person name="Sisk P."/>
            <person name="Sykes S."/>
            <person name="Wortman J."/>
            <person name="Nusbaum C."/>
            <person name="Birren B."/>
        </authorList>
    </citation>
    <scope>NUCLEOTIDE SEQUENCE [LARGE SCALE GENOMIC DNA]</scope>
    <source>
        <strain evidence="1 2">90B8</strain>
    </source>
</reference>
<sequence length="53" mass="6446">MDLKHKIRLIILDISGMYSQIYDEMYIDDNPEEIHNAISRFYSSQYCIVQIRY</sequence>